<evidence type="ECO:0000256" key="2">
    <source>
        <dbReference type="ARBA" id="ARBA00012168"/>
    </source>
</evidence>
<dbReference type="CDD" id="cd09989">
    <property type="entry name" value="Arginase"/>
    <property type="match status" value="1"/>
</dbReference>
<accession>A0A1H5YJJ2</accession>
<reference evidence="12" key="1">
    <citation type="submission" date="2016-10" db="EMBL/GenBank/DDBJ databases">
        <authorList>
            <person name="Varghese N."/>
            <person name="Submissions S."/>
        </authorList>
    </citation>
    <scope>NUCLEOTIDE SEQUENCE [LARGE SCALE GENOMIC DNA]</scope>
    <source>
        <strain evidence="12">CGMCC 1.9230</strain>
    </source>
</reference>
<proteinExistence type="inferred from homology"/>
<comment type="similarity">
    <text evidence="9 10">Belongs to the arginase family.</text>
</comment>
<evidence type="ECO:0000313" key="11">
    <source>
        <dbReference type="EMBL" id="SEG23862.1"/>
    </source>
</evidence>
<evidence type="ECO:0000256" key="1">
    <source>
        <dbReference type="ARBA" id="ARBA00005098"/>
    </source>
</evidence>
<dbReference type="EC" id="3.5.3.1" evidence="2 8"/>
<comment type="catalytic activity">
    <reaction evidence="10">
        <text>L-arginine + H2O = urea + L-ornithine</text>
        <dbReference type="Rhea" id="RHEA:20569"/>
        <dbReference type="ChEBI" id="CHEBI:15377"/>
        <dbReference type="ChEBI" id="CHEBI:16199"/>
        <dbReference type="ChEBI" id="CHEBI:32682"/>
        <dbReference type="ChEBI" id="CHEBI:46911"/>
        <dbReference type="EC" id="3.5.3.1"/>
    </reaction>
</comment>
<comment type="pathway">
    <text evidence="1">Nitrogen metabolism; urea cycle; L-ornithine and urea from L-arginine: step 1/1.</text>
</comment>
<dbReference type="PANTHER" id="PTHR43782:SF3">
    <property type="entry name" value="ARGINASE"/>
    <property type="match status" value="1"/>
</dbReference>
<dbReference type="PROSITE" id="PS51409">
    <property type="entry name" value="ARGINASE_2"/>
    <property type="match status" value="1"/>
</dbReference>
<keyword evidence="6 10" id="KW-0378">Hydrolase</keyword>
<dbReference type="Gene3D" id="3.40.800.10">
    <property type="entry name" value="Ureohydrolase domain"/>
    <property type="match status" value="1"/>
</dbReference>
<keyword evidence="5 10" id="KW-0479">Metal-binding</keyword>
<dbReference type="InterPro" id="IPR006035">
    <property type="entry name" value="Ureohydrolase"/>
</dbReference>
<organism evidence="11 12">
    <name type="scientific">Flavobacterium urumqiense</name>
    <dbReference type="NCBI Taxonomy" id="935224"/>
    <lineage>
        <taxon>Bacteria</taxon>
        <taxon>Pseudomonadati</taxon>
        <taxon>Bacteroidota</taxon>
        <taxon>Flavobacteriia</taxon>
        <taxon>Flavobacteriales</taxon>
        <taxon>Flavobacteriaceae</taxon>
        <taxon>Flavobacterium</taxon>
    </lineage>
</organism>
<dbReference type="PANTHER" id="PTHR43782">
    <property type="entry name" value="ARGINASE"/>
    <property type="match status" value="1"/>
</dbReference>
<dbReference type="NCBIfam" id="TIGR01229">
    <property type="entry name" value="rocF_arginase"/>
    <property type="match status" value="1"/>
</dbReference>
<keyword evidence="4 10" id="KW-0056">Arginine metabolism</keyword>
<evidence type="ECO:0000256" key="3">
    <source>
        <dbReference type="ARBA" id="ARBA00018123"/>
    </source>
</evidence>
<dbReference type="AlphaFoldDB" id="A0A1H5YJJ2"/>
<gene>
    <name evidence="11" type="ORF">SAMN04488130_10821</name>
</gene>
<evidence type="ECO:0000256" key="10">
    <source>
        <dbReference type="RuleBase" id="RU361159"/>
    </source>
</evidence>
<evidence type="ECO:0000256" key="4">
    <source>
        <dbReference type="ARBA" id="ARBA00022503"/>
    </source>
</evidence>
<keyword evidence="7 10" id="KW-0464">Manganese</keyword>
<dbReference type="Pfam" id="PF00491">
    <property type="entry name" value="Arginase"/>
    <property type="match status" value="1"/>
</dbReference>
<protein>
    <recommendedName>
        <fullName evidence="3 8">Arginase</fullName>
        <ecNumber evidence="2 8">3.5.3.1</ecNumber>
    </recommendedName>
</protein>
<dbReference type="GO" id="GO:0005829">
    <property type="term" value="C:cytosol"/>
    <property type="evidence" value="ECO:0007669"/>
    <property type="project" value="TreeGrafter"/>
</dbReference>
<dbReference type="InterPro" id="IPR023696">
    <property type="entry name" value="Ureohydrolase_dom_sf"/>
</dbReference>
<dbReference type="GO" id="GO:0004053">
    <property type="term" value="F:arginase activity"/>
    <property type="evidence" value="ECO:0007669"/>
    <property type="project" value="UniProtKB-UniRule"/>
</dbReference>
<name>A0A1H5YJJ2_9FLAO</name>
<comment type="cofactor">
    <cofactor evidence="10">
        <name>Mn(2+)</name>
        <dbReference type="ChEBI" id="CHEBI:29035"/>
    </cofactor>
    <text evidence="10">Binds 2 manganese ions per subunit.</text>
</comment>
<dbReference type="GO" id="GO:0006525">
    <property type="term" value="P:arginine metabolic process"/>
    <property type="evidence" value="ECO:0007669"/>
    <property type="project" value="UniProtKB-KW"/>
</dbReference>
<evidence type="ECO:0000256" key="5">
    <source>
        <dbReference type="ARBA" id="ARBA00022723"/>
    </source>
</evidence>
<dbReference type="PRINTS" id="PR00116">
    <property type="entry name" value="ARGINASE"/>
</dbReference>
<dbReference type="InterPro" id="IPR014033">
    <property type="entry name" value="Arginase"/>
</dbReference>
<dbReference type="SUPFAM" id="SSF52768">
    <property type="entry name" value="Arginase/deacetylase"/>
    <property type="match status" value="1"/>
</dbReference>
<dbReference type="GO" id="GO:0030145">
    <property type="term" value="F:manganese ion binding"/>
    <property type="evidence" value="ECO:0007669"/>
    <property type="project" value="TreeGrafter"/>
</dbReference>
<evidence type="ECO:0000313" key="12">
    <source>
        <dbReference type="Proteomes" id="UP000236737"/>
    </source>
</evidence>
<sequence>MVITMEKAIKLIKNRSDIGAGTRGSDMGIDAIEIAAINQNSDYFNQFEFEDVKTHNESIYDKNRSTSAKRIEHVVEQCSRVCNAVKKNLKNNYFPIVLSGDHSSALGTISGIKAVYPEQTLGVIWIDAHADLHSPYTSPSGNIHGMPLSAAIADDNLSCQNNEVAPETQELWEDMKNIGCQGAKILAENLVYFGVRDTEEAEDKQIEKLNIRNYKVDEIRYRGLEKCVAEVLSKLSHCDRLYISFDVDSMDCDMISYGTGTPVPKGFDQYEIIAIINQIIESKKVVCIEFVEVNPLLDTKGNKMAETAFEVLEAITLTLNLPLE</sequence>
<keyword evidence="12" id="KW-1185">Reference proteome</keyword>
<evidence type="ECO:0000256" key="9">
    <source>
        <dbReference type="PROSITE-ProRule" id="PRU00742"/>
    </source>
</evidence>
<evidence type="ECO:0000256" key="6">
    <source>
        <dbReference type="ARBA" id="ARBA00022801"/>
    </source>
</evidence>
<evidence type="ECO:0000256" key="7">
    <source>
        <dbReference type="ARBA" id="ARBA00023211"/>
    </source>
</evidence>
<dbReference type="EMBL" id="FNVP01000008">
    <property type="protein sequence ID" value="SEG23862.1"/>
    <property type="molecule type" value="Genomic_DNA"/>
</dbReference>
<dbReference type="Proteomes" id="UP000236737">
    <property type="component" value="Unassembled WGS sequence"/>
</dbReference>
<evidence type="ECO:0000256" key="8">
    <source>
        <dbReference type="NCBIfam" id="TIGR01229"/>
    </source>
</evidence>